<reference evidence="1" key="1">
    <citation type="submission" date="2014-09" db="EMBL/GenBank/DDBJ databases">
        <authorList>
            <person name="Magalhaes I.L.F."/>
            <person name="Oliveira U."/>
            <person name="Santos F.R."/>
            <person name="Vidigal T.H.D.A."/>
            <person name="Brescovit A.D."/>
            <person name="Santos A.J."/>
        </authorList>
    </citation>
    <scope>NUCLEOTIDE SEQUENCE</scope>
    <source>
        <tissue evidence="1">Shoot tissue taken approximately 20 cm above the soil surface</tissue>
    </source>
</reference>
<proteinExistence type="predicted"/>
<name>A0A0A8Z3C3_ARUDO</name>
<sequence length="9" mass="1053">MSWGETDLD</sequence>
<protein>
    <submittedName>
        <fullName evidence="1">Uncharacterized protein</fullName>
    </submittedName>
</protein>
<organism evidence="1">
    <name type="scientific">Arundo donax</name>
    <name type="common">Giant reed</name>
    <name type="synonym">Donax arundinaceus</name>
    <dbReference type="NCBI Taxonomy" id="35708"/>
    <lineage>
        <taxon>Eukaryota</taxon>
        <taxon>Viridiplantae</taxon>
        <taxon>Streptophyta</taxon>
        <taxon>Embryophyta</taxon>
        <taxon>Tracheophyta</taxon>
        <taxon>Spermatophyta</taxon>
        <taxon>Magnoliopsida</taxon>
        <taxon>Liliopsida</taxon>
        <taxon>Poales</taxon>
        <taxon>Poaceae</taxon>
        <taxon>PACMAD clade</taxon>
        <taxon>Arundinoideae</taxon>
        <taxon>Arundineae</taxon>
        <taxon>Arundo</taxon>
    </lineage>
</organism>
<accession>A0A0A8Z3C3</accession>
<dbReference type="EMBL" id="GBRH01264594">
    <property type="protein sequence ID" value="JAD33301.1"/>
    <property type="molecule type" value="Transcribed_RNA"/>
</dbReference>
<evidence type="ECO:0000313" key="1">
    <source>
        <dbReference type="EMBL" id="JAD33301.1"/>
    </source>
</evidence>
<reference evidence="1" key="2">
    <citation type="journal article" date="2015" name="Data Brief">
        <title>Shoot transcriptome of the giant reed, Arundo donax.</title>
        <authorList>
            <person name="Barrero R.A."/>
            <person name="Guerrero F.D."/>
            <person name="Moolhuijzen P."/>
            <person name="Goolsby J.A."/>
            <person name="Tidwell J."/>
            <person name="Bellgard S.E."/>
            <person name="Bellgard M.I."/>
        </authorList>
    </citation>
    <scope>NUCLEOTIDE SEQUENCE</scope>
    <source>
        <tissue evidence="1">Shoot tissue taken approximately 20 cm above the soil surface</tissue>
    </source>
</reference>